<dbReference type="AlphaFoldDB" id="A0A238Z6Y4"/>
<dbReference type="Proteomes" id="UP000198415">
    <property type="component" value="Unassembled WGS sequence"/>
</dbReference>
<protein>
    <recommendedName>
        <fullName evidence="1">Trypsin-co-occurring domain-containing protein</fullName>
    </recommendedName>
</protein>
<gene>
    <name evidence="2" type="ORF">SAMN06264365_105453</name>
</gene>
<keyword evidence="3" id="KW-1185">Reference proteome</keyword>
<dbReference type="EMBL" id="FZNR01000005">
    <property type="protein sequence ID" value="SNR78574.1"/>
    <property type="molecule type" value="Genomic_DNA"/>
</dbReference>
<sequence length="119" mass="12780">MSAPLSSVLRVVCPREVGPVAVELAELVGQLRSALTDAMNAGDDADLRFELGPVELELTVGVNKDVRPGAKVRFWVVELGAEGTMSSQALQRIKLTLDPRKAGQDGRPWIGGDEIEGER</sequence>
<proteinExistence type="predicted"/>
<organism evidence="2 3">
    <name type="scientific">Actinoplanes regularis</name>
    <dbReference type="NCBI Taxonomy" id="52697"/>
    <lineage>
        <taxon>Bacteria</taxon>
        <taxon>Bacillati</taxon>
        <taxon>Actinomycetota</taxon>
        <taxon>Actinomycetes</taxon>
        <taxon>Micromonosporales</taxon>
        <taxon>Micromonosporaceae</taxon>
        <taxon>Actinoplanes</taxon>
    </lineage>
</organism>
<evidence type="ECO:0000313" key="3">
    <source>
        <dbReference type="Proteomes" id="UP000198415"/>
    </source>
</evidence>
<accession>A0A238Z6Y4</accession>
<dbReference type="Pfam" id="PF19631">
    <property type="entry name" value="Trypco2"/>
    <property type="match status" value="1"/>
</dbReference>
<dbReference type="InterPro" id="IPR045608">
    <property type="entry name" value="Trypco2"/>
</dbReference>
<feature type="domain" description="Trypsin-co-occurring" evidence="1">
    <location>
        <begin position="22"/>
        <end position="99"/>
    </location>
</feature>
<name>A0A238Z6Y4_9ACTN</name>
<evidence type="ECO:0000313" key="2">
    <source>
        <dbReference type="EMBL" id="SNR78574.1"/>
    </source>
</evidence>
<evidence type="ECO:0000259" key="1">
    <source>
        <dbReference type="Pfam" id="PF19631"/>
    </source>
</evidence>
<reference evidence="2 3" key="1">
    <citation type="submission" date="2017-06" db="EMBL/GenBank/DDBJ databases">
        <authorList>
            <person name="Kim H.J."/>
            <person name="Triplett B.A."/>
        </authorList>
    </citation>
    <scope>NUCLEOTIDE SEQUENCE [LARGE SCALE GENOMIC DNA]</scope>
    <source>
        <strain evidence="2 3">DSM 43151</strain>
    </source>
</reference>